<evidence type="ECO:0000313" key="1">
    <source>
        <dbReference type="EMBL" id="PIO40735.1"/>
    </source>
</evidence>
<name>A0A2G9SKT3_AQUCT</name>
<gene>
    <name evidence="1" type="ORF">AB205_0033870</name>
</gene>
<keyword evidence="2" id="KW-1185">Reference proteome</keyword>
<proteinExistence type="predicted"/>
<dbReference type="AlphaFoldDB" id="A0A2G9SKT3"/>
<accession>A0A2G9SKT3</accession>
<evidence type="ECO:0000313" key="2">
    <source>
        <dbReference type="Proteomes" id="UP000228934"/>
    </source>
</evidence>
<sequence>MQDSALRLIQEASASLRALPIPEEAFVCMAATKLKCMQEGQHLMCEQLIYKVLTKGVSGEITPKTDVIDVEGSVEGRLKSDDLGSVWSDKRCSLLCDRSLGTQMSSAAFRISGTSGPDCTPLDMDSSGHQFCSKIIDVCPGGQRLHQLLLFLHCFLPLFLVVSP</sequence>
<dbReference type="EMBL" id="KV923313">
    <property type="protein sequence ID" value="PIO40735.1"/>
    <property type="molecule type" value="Genomic_DNA"/>
</dbReference>
<organism evidence="1 2">
    <name type="scientific">Aquarana catesbeiana</name>
    <name type="common">American bullfrog</name>
    <name type="synonym">Rana catesbeiana</name>
    <dbReference type="NCBI Taxonomy" id="8400"/>
    <lineage>
        <taxon>Eukaryota</taxon>
        <taxon>Metazoa</taxon>
        <taxon>Chordata</taxon>
        <taxon>Craniata</taxon>
        <taxon>Vertebrata</taxon>
        <taxon>Euteleostomi</taxon>
        <taxon>Amphibia</taxon>
        <taxon>Batrachia</taxon>
        <taxon>Anura</taxon>
        <taxon>Neobatrachia</taxon>
        <taxon>Ranoidea</taxon>
        <taxon>Ranidae</taxon>
        <taxon>Aquarana</taxon>
    </lineage>
</organism>
<reference evidence="2" key="1">
    <citation type="journal article" date="2017" name="Nat. Commun.">
        <title>The North American bullfrog draft genome provides insight into hormonal regulation of long noncoding RNA.</title>
        <authorList>
            <person name="Hammond S.A."/>
            <person name="Warren R.L."/>
            <person name="Vandervalk B.P."/>
            <person name="Kucuk E."/>
            <person name="Khan H."/>
            <person name="Gibb E.A."/>
            <person name="Pandoh P."/>
            <person name="Kirk H."/>
            <person name="Zhao Y."/>
            <person name="Jones M."/>
            <person name="Mungall A.J."/>
            <person name="Coope R."/>
            <person name="Pleasance S."/>
            <person name="Moore R.A."/>
            <person name="Holt R.A."/>
            <person name="Round J.M."/>
            <person name="Ohora S."/>
            <person name="Walle B.V."/>
            <person name="Veldhoen N."/>
            <person name="Helbing C.C."/>
            <person name="Birol I."/>
        </authorList>
    </citation>
    <scope>NUCLEOTIDE SEQUENCE [LARGE SCALE GENOMIC DNA]</scope>
</reference>
<protein>
    <submittedName>
        <fullName evidence="1">Uncharacterized protein</fullName>
    </submittedName>
</protein>
<dbReference type="Proteomes" id="UP000228934">
    <property type="component" value="Unassembled WGS sequence"/>
</dbReference>
<dbReference type="OrthoDB" id="6152242at2759"/>